<name>A0A6H2A302_9ZZZZ</name>
<dbReference type="AlphaFoldDB" id="A0A6H2A302"/>
<organism evidence="1">
    <name type="scientific">viral metagenome</name>
    <dbReference type="NCBI Taxonomy" id="1070528"/>
    <lineage>
        <taxon>unclassified sequences</taxon>
        <taxon>metagenomes</taxon>
        <taxon>organismal metagenomes</taxon>
    </lineage>
</organism>
<evidence type="ECO:0000313" key="1">
    <source>
        <dbReference type="EMBL" id="QJA54092.1"/>
    </source>
</evidence>
<evidence type="ECO:0000313" key="3">
    <source>
        <dbReference type="EMBL" id="QJA95221.1"/>
    </source>
</evidence>
<dbReference type="EMBL" id="MT144476">
    <property type="protein sequence ID" value="QJA54092.1"/>
    <property type="molecule type" value="Genomic_DNA"/>
</dbReference>
<protein>
    <submittedName>
        <fullName evidence="1">Uncharacterized protein</fullName>
    </submittedName>
</protein>
<dbReference type="EMBL" id="MT143296">
    <property type="protein sequence ID" value="QJA95221.1"/>
    <property type="molecule type" value="Genomic_DNA"/>
</dbReference>
<sequence length="98" mass="11233">MQHLNTQYKFREWYIPSRMMSGIRKYIEHGIIPGDFLQAVISNDLAGACGHADQENLANLPAYVAYFYNEASSDCWGTRNAMLAWAKMKQGERFNVLP</sequence>
<gene>
    <name evidence="2" type="ORF">MM415A05075_0005</name>
    <name evidence="3" type="ORF">MM415B05537_0006</name>
    <name evidence="1" type="ORF">TM448A04300_0005</name>
    <name evidence="4" type="ORF">TM448B05334_0006</name>
</gene>
<dbReference type="EMBL" id="MT145128">
    <property type="protein sequence ID" value="QJI03887.1"/>
    <property type="molecule type" value="Genomic_DNA"/>
</dbReference>
<evidence type="ECO:0000313" key="2">
    <source>
        <dbReference type="EMBL" id="QJA69096.1"/>
    </source>
</evidence>
<proteinExistence type="predicted"/>
<accession>A0A6H2A302</accession>
<reference evidence="1" key="1">
    <citation type="submission" date="2020-03" db="EMBL/GenBank/DDBJ databases">
        <title>The deep terrestrial virosphere.</title>
        <authorList>
            <person name="Holmfeldt K."/>
            <person name="Nilsson E."/>
            <person name="Simone D."/>
            <person name="Lopez-Fernandez M."/>
            <person name="Wu X."/>
            <person name="de Brujin I."/>
            <person name="Lundin D."/>
            <person name="Andersson A."/>
            <person name="Bertilsson S."/>
            <person name="Dopson M."/>
        </authorList>
    </citation>
    <scope>NUCLEOTIDE SEQUENCE</scope>
    <source>
        <strain evidence="2">MM415A05075</strain>
        <strain evidence="3">MM415B05537</strain>
        <strain evidence="1">TM448A04300</strain>
        <strain evidence="4">TM448B05334</strain>
    </source>
</reference>
<dbReference type="EMBL" id="MT141677">
    <property type="protein sequence ID" value="QJA69096.1"/>
    <property type="molecule type" value="Genomic_DNA"/>
</dbReference>
<evidence type="ECO:0000313" key="4">
    <source>
        <dbReference type="EMBL" id="QJI03887.1"/>
    </source>
</evidence>